<accession>A0A0F9LCX1</accession>
<reference evidence="1" key="1">
    <citation type="journal article" date="2015" name="Nature">
        <title>Complex archaea that bridge the gap between prokaryotes and eukaryotes.</title>
        <authorList>
            <person name="Spang A."/>
            <person name="Saw J.H."/>
            <person name="Jorgensen S.L."/>
            <person name="Zaremba-Niedzwiedzka K."/>
            <person name="Martijn J."/>
            <person name="Lind A.E."/>
            <person name="van Eijk R."/>
            <person name="Schleper C."/>
            <person name="Guy L."/>
            <person name="Ettema T.J."/>
        </authorList>
    </citation>
    <scope>NUCLEOTIDE SEQUENCE</scope>
</reference>
<evidence type="ECO:0008006" key="2">
    <source>
        <dbReference type="Google" id="ProtNLM"/>
    </source>
</evidence>
<gene>
    <name evidence="1" type="ORF">LCGC14_1215750</name>
</gene>
<evidence type="ECO:0000313" key="1">
    <source>
        <dbReference type="EMBL" id="KKM92699.1"/>
    </source>
</evidence>
<protein>
    <recommendedName>
        <fullName evidence="2">DNA (cytosine-5-)-methyltransferase</fullName>
    </recommendedName>
</protein>
<organism evidence="1">
    <name type="scientific">marine sediment metagenome</name>
    <dbReference type="NCBI Taxonomy" id="412755"/>
    <lineage>
        <taxon>unclassified sequences</taxon>
        <taxon>metagenomes</taxon>
        <taxon>ecological metagenomes</taxon>
    </lineage>
</organism>
<name>A0A0F9LCX1_9ZZZZ</name>
<dbReference type="AlphaFoldDB" id="A0A0F9LCX1"/>
<comment type="caution">
    <text evidence="1">The sequence shown here is derived from an EMBL/GenBank/DDBJ whole genome shotgun (WGS) entry which is preliminary data.</text>
</comment>
<dbReference type="Gene3D" id="3.40.50.150">
    <property type="entry name" value="Vaccinia Virus protein VP39"/>
    <property type="match status" value="1"/>
</dbReference>
<sequence length="263" mass="29907">MAAGWDVIGVDVKDMGGYQGHLLLEDVKLLTQKRLNEFQTEKFRTVRAFLLVVASPPCNDFSYSSLPFKKARAKFSNENPPDDSIWRACERLAVELDAPFILENVRGAKKWMGHEDWPYGSFYFWGETPALLPSGCPRKGFGGGGRRWDERRRKGYTRESSGLFQNRKPFPGEYERVEGLKKSPGMPFGYKRDGSLKKSPFATPSERVNAMKLKDRKIGGAEQIGHHKISLREQWSARAAMIPIELAQYIGNIFYPRDRAGLI</sequence>
<dbReference type="EMBL" id="LAZR01006357">
    <property type="protein sequence ID" value="KKM92699.1"/>
    <property type="molecule type" value="Genomic_DNA"/>
</dbReference>
<proteinExistence type="predicted"/>
<dbReference type="InterPro" id="IPR029063">
    <property type="entry name" value="SAM-dependent_MTases_sf"/>
</dbReference>